<dbReference type="SMART" id="SM01312">
    <property type="entry name" value="RTC4"/>
    <property type="match status" value="1"/>
</dbReference>
<evidence type="ECO:0000256" key="2">
    <source>
        <dbReference type="ARBA" id="ARBA00004123"/>
    </source>
</evidence>
<proteinExistence type="inferred from homology"/>
<evidence type="ECO:0000313" key="10">
    <source>
        <dbReference type="Proteomes" id="UP000789572"/>
    </source>
</evidence>
<protein>
    <recommendedName>
        <fullName evidence="5">Restriction of telomere capping protein 4</fullName>
    </recommendedName>
</protein>
<dbReference type="Proteomes" id="UP000789572">
    <property type="component" value="Unassembled WGS sequence"/>
</dbReference>
<evidence type="ECO:0000256" key="5">
    <source>
        <dbReference type="ARBA" id="ARBA00015162"/>
    </source>
</evidence>
<evidence type="ECO:0000256" key="7">
    <source>
        <dbReference type="ARBA" id="ARBA00023242"/>
    </source>
</evidence>
<sequence>MGYYGPKGAHVMFSTLLNMFITTNKITAELTSPQKPLEYIHEVLVPETCIMLIQEDKGGISYDAAQTMMNESNDFGLHMFPDDD</sequence>
<evidence type="ECO:0000256" key="4">
    <source>
        <dbReference type="ARBA" id="ARBA00009461"/>
    </source>
</evidence>
<dbReference type="InterPro" id="IPR028094">
    <property type="entry name" value="RTC4_C"/>
</dbReference>
<dbReference type="PANTHER" id="PTHR41391">
    <property type="entry name" value="RESTRICTION OF TELOMERE CAPPING PROTEIN 4"/>
    <property type="match status" value="1"/>
</dbReference>
<comment type="caution">
    <text evidence="9">The sequence shown here is derived from an EMBL/GenBank/DDBJ whole genome shotgun (WGS) entry which is preliminary data.</text>
</comment>
<feature type="domain" description="Restriction of telomere capping protein 4 C-terminal" evidence="8">
    <location>
        <begin position="1"/>
        <end position="82"/>
    </location>
</feature>
<evidence type="ECO:0000313" key="9">
    <source>
        <dbReference type="EMBL" id="CAG8592082.1"/>
    </source>
</evidence>
<evidence type="ECO:0000256" key="1">
    <source>
        <dbReference type="ARBA" id="ARBA00002738"/>
    </source>
</evidence>
<evidence type="ECO:0000259" key="8">
    <source>
        <dbReference type="SMART" id="SM01312"/>
    </source>
</evidence>
<keyword evidence="6" id="KW-0963">Cytoplasm</keyword>
<comment type="similarity">
    <text evidence="4">Belongs to the RTC4 family.</text>
</comment>
<dbReference type="Pfam" id="PF14474">
    <property type="entry name" value="RTC4"/>
    <property type="match status" value="1"/>
</dbReference>
<keyword evidence="10" id="KW-1185">Reference proteome</keyword>
<keyword evidence="7" id="KW-0539">Nucleus</keyword>
<accession>A0A9N9C635</accession>
<reference evidence="9" key="1">
    <citation type="submission" date="2021-06" db="EMBL/GenBank/DDBJ databases">
        <authorList>
            <person name="Kallberg Y."/>
            <person name="Tangrot J."/>
            <person name="Rosling A."/>
        </authorList>
    </citation>
    <scope>NUCLEOTIDE SEQUENCE</scope>
    <source>
        <strain evidence="9">IA702</strain>
    </source>
</reference>
<dbReference type="GO" id="GO:0005737">
    <property type="term" value="C:cytoplasm"/>
    <property type="evidence" value="ECO:0007669"/>
    <property type="project" value="UniProtKB-SubCell"/>
</dbReference>
<dbReference type="InterPro" id="IPR039024">
    <property type="entry name" value="RTC4"/>
</dbReference>
<dbReference type="GO" id="GO:0005634">
    <property type="term" value="C:nucleus"/>
    <property type="evidence" value="ECO:0007669"/>
    <property type="project" value="UniProtKB-SubCell"/>
</dbReference>
<gene>
    <name evidence="9" type="ORF">POCULU_LOCUS7027</name>
</gene>
<comment type="subcellular location">
    <subcellularLocation>
        <location evidence="3">Cytoplasm</location>
    </subcellularLocation>
    <subcellularLocation>
        <location evidence="2">Nucleus</location>
    </subcellularLocation>
</comment>
<evidence type="ECO:0000256" key="3">
    <source>
        <dbReference type="ARBA" id="ARBA00004496"/>
    </source>
</evidence>
<name>A0A9N9C635_9GLOM</name>
<organism evidence="9 10">
    <name type="scientific">Paraglomus occultum</name>
    <dbReference type="NCBI Taxonomy" id="144539"/>
    <lineage>
        <taxon>Eukaryota</taxon>
        <taxon>Fungi</taxon>
        <taxon>Fungi incertae sedis</taxon>
        <taxon>Mucoromycota</taxon>
        <taxon>Glomeromycotina</taxon>
        <taxon>Glomeromycetes</taxon>
        <taxon>Paraglomerales</taxon>
        <taxon>Paraglomeraceae</taxon>
        <taxon>Paraglomus</taxon>
    </lineage>
</organism>
<dbReference type="EMBL" id="CAJVPJ010001462">
    <property type="protein sequence ID" value="CAG8592082.1"/>
    <property type="molecule type" value="Genomic_DNA"/>
</dbReference>
<evidence type="ECO:0000256" key="6">
    <source>
        <dbReference type="ARBA" id="ARBA00022490"/>
    </source>
</evidence>
<comment type="function">
    <text evidence="1">May be involved in a process influencing telomere capping.</text>
</comment>
<dbReference type="OrthoDB" id="128308at2759"/>
<dbReference type="PANTHER" id="PTHR41391:SF1">
    <property type="entry name" value="RESTRICTION OF TELOMERE CAPPING PROTEIN 4"/>
    <property type="match status" value="1"/>
</dbReference>
<dbReference type="AlphaFoldDB" id="A0A9N9C635"/>